<keyword evidence="8" id="KW-0206">Cytoskeleton</keyword>
<reference evidence="11" key="2">
    <citation type="submission" date="2017-11" db="EMBL/GenBank/DDBJ databases">
        <title>Coralsnake Venomics: Analyses of Venom Gland Transcriptomes and Proteomes of Six Brazilian Taxa.</title>
        <authorList>
            <person name="Aird S.D."/>
            <person name="Jorge da Silva N."/>
            <person name="Qiu L."/>
            <person name="Villar-Briones A."/>
            <person name="Aparecida-Saddi V."/>
            <person name="Campos-Telles M.P."/>
            <person name="Grau M."/>
            <person name="Mikheyev A.S."/>
        </authorList>
    </citation>
    <scope>NUCLEOTIDE SEQUENCE</scope>
    <source>
        <tissue evidence="11">Venom_gland</tissue>
    </source>
</reference>
<evidence type="ECO:0000256" key="9">
    <source>
        <dbReference type="SAM" id="Coils"/>
    </source>
</evidence>
<keyword evidence="4" id="KW-0963">Cytoplasm</keyword>
<dbReference type="GO" id="GO:0005879">
    <property type="term" value="C:axonemal microtubule"/>
    <property type="evidence" value="ECO:0007669"/>
    <property type="project" value="TreeGrafter"/>
</dbReference>
<feature type="coiled-coil region" evidence="9">
    <location>
        <begin position="274"/>
        <end position="367"/>
    </location>
</feature>
<feature type="compositionally biased region" description="Basic and acidic residues" evidence="10">
    <location>
        <begin position="152"/>
        <end position="171"/>
    </location>
</feature>
<feature type="coiled-coil region" evidence="9">
    <location>
        <begin position="60"/>
        <end position="147"/>
    </location>
</feature>
<dbReference type="GO" id="GO:0060271">
    <property type="term" value="P:cilium assembly"/>
    <property type="evidence" value="ECO:0007669"/>
    <property type="project" value="TreeGrafter"/>
</dbReference>
<dbReference type="InterPro" id="IPR038774">
    <property type="entry name" value="CEP162-like"/>
</dbReference>
<dbReference type="PANTHER" id="PTHR34031:SF1">
    <property type="entry name" value="CENTROSOMAL PROTEIN OF 162 KDA"/>
    <property type="match status" value="1"/>
</dbReference>
<evidence type="ECO:0000313" key="11">
    <source>
        <dbReference type="EMBL" id="LAB56553.1"/>
    </source>
</evidence>
<evidence type="ECO:0000256" key="7">
    <source>
        <dbReference type="ARBA" id="ARBA00023054"/>
    </source>
</evidence>
<comment type="similarity">
    <text evidence="2">Belongs to the CEP162 family.</text>
</comment>
<name>A0A2D4PHK3_MICSU</name>
<keyword evidence="7 9" id="KW-0175">Coiled coil</keyword>
<evidence type="ECO:0000256" key="3">
    <source>
        <dbReference type="ARBA" id="ARBA00021406"/>
    </source>
</evidence>
<evidence type="ECO:0000256" key="4">
    <source>
        <dbReference type="ARBA" id="ARBA00022490"/>
    </source>
</evidence>
<dbReference type="PANTHER" id="PTHR34031">
    <property type="entry name" value="CENTROSOMAL PROTEIN OF 162 KDA"/>
    <property type="match status" value="1"/>
</dbReference>
<organism evidence="11">
    <name type="scientific">Micrurus surinamensis</name>
    <name type="common">Surinam coral snake</name>
    <dbReference type="NCBI Taxonomy" id="129470"/>
    <lineage>
        <taxon>Eukaryota</taxon>
        <taxon>Metazoa</taxon>
        <taxon>Chordata</taxon>
        <taxon>Craniata</taxon>
        <taxon>Vertebrata</taxon>
        <taxon>Euteleostomi</taxon>
        <taxon>Lepidosauria</taxon>
        <taxon>Squamata</taxon>
        <taxon>Bifurcata</taxon>
        <taxon>Unidentata</taxon>
        <taxon>Episquamata</taxon>
        <taxon>Toxicofera</taxon>
        <taxon>Serpentes</taxon>
        <taxon>Colubroidea</taxon>
        <taxon>Elapidae</taxon>
        <taxon>Elapinae</taxon>
        <taxon>Micrurus</taxon>
    </lineage>
</organism>
<reference evidence="11" key="1">
    <citation type="submission" date="2017-07" db="EMBL/GenBank/DDBJ databases">
        <authorList>
            <person name="Mikheyev A."/>
            <person name="Grau M."/>
        </authorList>
    </citation>
    <scope>NUCLEOTIDE SEQUENCE</scope>
    <source>
        <tissue evidence="11">Venom_gland</tissue>
    </source>
</reference>
<proteinExistence type="inferred from homology"/>
<evidence type="ECO:0000256" key="6">
    <source>
        <dbReference type="ARBA" id="ARBA00022794"/>
    </source>
</evidence>
<sequence length="432" mass="50741">MEGKDDEAKKSLRAMEQQFQKIKLQYEKRIEELEQLLAYKLLNEPQKLQDSFDQELCKVNEAHQETVQNLQAEIHSLRSHVAQLESQKNPRDDDADLQSLEYQVEQARAKAQLVRLNQEMIAKNQEIKDLTKTVERLQKERRRMLSGTNSGRRLDKKGMLEKDCGSPEKKVPRNPGFFPDNHKDKIYQPNVFADAHISEVQQENAHLKEELENLKLEINEERISSQAALANAEELMRRAKEELQGHIATLKVSHQKELERILCQQAIEYSTSKAAELNSKISSQETLIKYLQQQVRELQKEEGVLAISQRREAILQKEMAKLLEELKVARENQSPELKRFSCLERKIRQLETSYEQREQELQQVIQQTQYKAEVKQFRETEKWKKLALLKNQELEKFRIELDSMLDVLRQLQKQGVVITPSSSNMPENYWKI</sequence>
<comment type="subcellular location">
    <subcellularLocation>
        <location evidence="1">Cytoplasm</location>
        <location evidence="1">Cytoskeleton</location>
        <location evidence="1">Microtubule organizing center</location>
        <location evidence="1">Centrosome</location>
        <location evidence="1">Centriole</location>
    </subcellularLocation>
</comment>
<protein>
    <recommendedName>
        <fullName evidence="3">Centrosomal protein of 162 kDa</fullName>
    </recommendedName>
</protein>
<evidence type="ECO:0000256" key="2">
    <source>
        <dbReference type="ARBA" id="ARBA00009485"/>
    </source>
</evidence>
<dbReference type="AlphaFoldDB" id="A0A2D4PHK3"/>
<evidence type="ECO:0000256" key="8">
    <source>
        <dbReference type="ARBA" id="ARBA00023212"/>
    </source>
</evidence>
<evidence type="ECO:0000256" key="5">
    <source>
        <dbReference type="ARBA" id="ARBA00022701"/>
    </source>
</evidence>
<evidence type="ECO:0000256" key="1">
    <source>
        <dbReference type="ARBA" id="ARBA00004114"/>
    </source>
</evidence>
<accession>A0A2D4PHK3</accession>
<feature type="coiled-coil region" evidence="9">
    <location>
        <begin position="197"/>
        <end position="249"/>
    </location>
</feature>
<dbReference type="GO" id="GO:0034451">
    <property type="term" value="C:centriolar satellite"/>
    <property type="evidence" value="ECO:0007669"/>
    <property type="project" value="TreeGrafter"/>
</dbReference>
<dbReference type="GO" id="GO:0005654">
    <property type="term" value="C:nucleoplasm"/>
    <property type="evidence" value="ECO:0007669"/>
    <property type="project" value="TreeGrafter"/>
</dbReference>
<feature type="region of interest" description="Disordered" evidence="10">
    <location>
        <begin position="148"/>
        <end position="180"/>
    </location>
</feature>
<keyword evidence="5" id="KW-0493">Microtubule</keyword>
<evidence type="ECO:0000256" key="10">
    <source>
        <dbReference type="SAM" id="MobiDB-lite"/>
    </source>
</evidence>
<dbReference type="EMBL" id="IACN01064671">
    <property type="protein sequence ID" value="LAB56553.1"/>
    <property type="molecule type" value="Transcribed_RNA"/>
</dbReference>
<dbReference type="GO" id="GO:0005814">
    <property type="term" value="C:centriole"/>
    <property type="evidence" value="ECO:0007669"/>
    <property type="project" value="UniProtKB-SubCell"/>
</dbReference>
<keyword evidence="6" id="KW-0970">Cilium biogenesis/degradation</keyword>